<accession>A0A1X7SGI9</accession>
<name>A0A1X7SGI9_AMPQE</name>
<reference evidence="1" key="1">
    <citation type="submission" date="2017-05" db="UniProtKB">
        <authorList>
            <consortium name="EnsemblMetazoa"/>
        </authorList>
    </citation>
    <scope>IDENTIFICATION</scope>
</reference>
<organism evidence="1">
    <name type="scientific">Amphimedon queenslandica</name>
    <name type="common">Sponge</name>
    <dbReference type="NCBI Taxonomy" id="400682"/>
    <lineage>
        <taxon>Eukaryota</taxon>
        <taxon>Metazoa</taxon>
        <taxon>Porifera</taxon>
        <taxon>Demospongiae</taxon>
        <taxon>Heteroscleromorpha</taxon>
        <taxon>Haplosclerida</taxon>
        <taxon>Niphatidae</taxon>
        <taxon>Amphimedon</taxon>
    </lineage>
</organism>
<evidence type="ECO:0000313" key="1">
    <source>
        <dbReference type="EnsemblMetazoa" id="Aqu2.1.01191_001"/>
    </source>
</evidence>
<dbReference type="AlphaFoldDB" id="A0A1X7SGI9"/>
<sequence length="49" mass="5916">MYLKLREIPTSLMSTSVDQYQYRILKLSLNDGYLIQSTIIMFMFQFFLN</sequence>
<proteinExistence type="predicted"/>
<dbReference type="EnsemblMetazoa" id="Aqu2.1.01191_001">
    <property type="protein sequence ID" value="Aqu2.1.01191_001"/>
    <property type="gene ID" value="Aqu2.1.01191"/>
</dbReference>
<protein>
    <submittedName>
        <fullName evidence="1">Uncharacterized protein</fullName>
    </submittedName>
</protein>
<dbReference type="InParanoid" id="A0A1X7SGI9"/>